<sequence length="288" mass="32861">MERERAWLARCAPIFMQPEVDVRKGNGLVKLFFEFQHDGQGRLCCDLVVVLESEESYPRFNLEARNPIATTFYRSFNKLKFGRTADLNYLTFRGVDLQPESPLPWASIYSFDHSGDQSLMHGNKGSCGPWFSLFYHYKKDVSYGEWQRKGDRPLVYLNTQNHMMGEVNRNPDLPLKAWETYLLGVGSQATAEAYARHHVTTKPLLWAPLTRCLTPKNLVLDERGEPCKRPCCAGQPPDGFRTVWQTELVMDVPFGAKSPGGVARDGILDNERGNGMRGEGLGWLRERR</sequence>
<dbReference type="AlphaFoldDB" id="A0A1Y1IUZ3"/>
<evidence type="ECO:0000313" key="1">
    <source>
        <dbReference type="EMBL" id="GAQ92068.1"/>
    </source>
</evidence>
<accession>A0A1Y1IUZ3</accession>
<name>A0A1Y1IUZ3_KLENI</name>
<protein>
    <submittedName>
        <fullName evidence="1">Uncharacterized protein</fullName>
    </submittedName>
</protein>
<dbReference type="OMA" id="PTKFNLY"/>
<dbReference type="EMBL" id="DF237865">
    <property type="protein sequence ID" value="GAQ92068.1"/>
    <property type="molecule type" value="Genomic_DNA"/>
</dbReference>
<dbReference type="Proteomes" id="UP000054558">
    <property type="component" value="Unassembled WGS sequence"/>
</dbReference>
<gene>
    <name evidence="1" type="ORF">KFL_009160040</name>
</gene>
<proteinExistence type="predicted"/>
<dbReference type="OrthoDB" id="2015122at2759"/>
<organism evidence="1 2">
    <name type="scientific">Klebsormidium nitens</name>
    <name type="common">Green alga</name>
    <name type="synonym">Ulothrix nitens</name>
    <dbReference type="NCBI Taxonomy" id="105231"/>
    <lineage>
        <taxon>Eukaryota</taxon>
        <taxon>Viridiplantae</taxon>
        <taxon>Streptophyta</taxon>
        <taxon>Klebsormidiophyceae</taxon>
        <taxon>Klebsormidiales</taxon>
        <taxon>Klebsormidiaceae</taxon>
        <taxon>Klebsormidium</taxon>
    </lineage>
</organism>
<reference evidence="1 2" key="1">
    <citation type="journal article" date="2014" name="Nat. Commun.">
        <title>Klebsormidium flaccidum genome reveals primary factors for plant terrestrial adaptation.</title>
        <authorList>
            <person name="Hori K."/>
            <person name="Maruyama F."/>
            <person name="Fujisawa T."/>
            <person name="Togashi T."/>
            <person name="Yamamoto N."/>
            <person name="Seo M."/>
            <person name="Sato S."/>
            <person name="Yamada T."/>
            <person name="Mori H."/>
            <person name="Tajima N."/>
            <person name="Moriyama T."/>
            <person name="Ikeuchi M."/>
            <person name="Watanabe M."/>
            <person name="Wada H."/>
            <person name="Kobayashi K."/>
            <person name="Saito M."/>
            <person name="Masuda T."/>
            <person name="Sasaki-Sekimoto Y."/>
            <person name="Mashiguchi K."/>
            <person name="Awai K."/>
            <person name="Shimojima M."/>
            <person name="Masuda S."/>
            <person name="Iwai M."/>
            <person name="Nobusawa T."/>
            <person name="Narise T."/>
            <person name="Kondo S."/>
            <person name="Saito H."/>
            <person name="Sato R."/>
            <person name="Murakawa M."/>
            <person name="Ihara Y."/>
            <person name="Oshima-Yamada Y."/>
            <person name="Ohtaka K."/>
            <person name="Satoh M."/>
            <person name="Sonobe K."/>
            <person name="Ishii M."/>
            <person name="Ohtani R."/>
            <person name="Kanamori-Sato M."/>
            <person name="Honoki R."/>
            <person name="Miyazaki D."/>
            <person name="Mochizuki H."/>
            <person name="Umetsu J."/>
            <person name="Higashi K."/>
            <person name="Shibata D."/>
            <person name="Kamiya Y."/>
            <person name="Sato N."/>
            <person name="Nakamura Y."/>
            <person name="Tabata S."/>
            <person name="Ida S."/>
            <person name="Kurokawa K."/>
            <person name="Ohta H."/>
        </authorList>
    </citation>
    <scope>NUCLEOTIDE SEQUENCE [LARGE SCALE GENOMIC DNA]</scope>
    <source>
        <strain evidence="1 2">NIES-2285</strain>
    </source>
</reference>
<evidence type="ECO:0000313" key="2">
    <source>
        <dbReference type="Proteomes" id="UP000054558"/>
    </source>
</evidence>
<keyword evidence="2" id="KW-1185">Reference proteome</keyword>